<dbReference type="Pfam" id="PF05305">
    <property type="entry name" value="DUF732"/>
    <property type="match status" value="1"/>
</dbReference>
<keyword evidence="3" id="KW-1185">Reference proteome</keyword>
<name>B2HPI8_MYCMM</name>
<evidence type="ECO:0000313" key="2">
    <source>
        <dbReference type="EMBL" id="ACC42340.1"/>
    </source>
</evidence>
<accession>B2HPI8</accession>
<dbReference type="RefSeq" id="WP_012395526.1">
    <property type="nucleotide sequence ID" value="NC_010612.1"/>
</dbReference>
<evidence type="ECO:0000313" key="3">
    <source>
        <dbReference type="Proteomes" id="UP000001190"/>
    </source>
</evidence>
<dbReference type="OrthoDB" id="4750985at2"/>
<protein>
    <submittedName>
        <fullName evidence="2">Hypothetical secreted protein</fullName>
    </submittedName>
</protein>
<dbReference type="InterPro" id="IPR007969">
    <property type="entry name" value="DUF732"/>
</dbReference>
<dbReference type="HOGENOM" id="CLU_2168179_0_0_11"/>
<organism evidence="2 3">
    <name type="scientific">Mycobacterium marinum (strain ATCC BAA-535 / M)</name>
    <dbReference type="NCBI Taxonomy" id="216594"/>
    <lineage>
        <taxon>Bacteria</taxon>
        <taxon>Bacillati</taxon>
        <taxon>Actinomycetota</taxon>
        <taxon>Actinomycetes</taxon>
        <taxon>Mycobacteriales</taxon>
        <taxon>Mycobacteriaceae</taxon>
        <taxon>Mycobacterium</taxon>
        <taxon>Mycobacterium ulcerans group</taxon>
    </lineage>
</organism>
<proteinExistence type="predicted"/>
<dbReference type="EMBL" id="CP000854">
    <property type="protein sequence ID" value="ACC42340.1"/>
    <property type="molecule type" value="Genomic_DNA"/>
</dbReference>
<feature type="domain" description="DUF732" evidence="1">
    <location>
        <begin position="30"/>
        <end position="88"/>
    </location>
</feature>
<evidence type="ECO:0000259" key="1">
    <source>
        <dbReference type="Pfam" id="PF05305"/>
    </source>
</evidence>
<dbReference type="STRING" id="216594.MMAR_3932"/>
<sequence length="110" mass="11538">MRIHWSFPTITAGAIIGAALYYSVPAGADPDPVLDYATRNAGRVCATLDRYPTLAGVDGLLDAVQQDSGFSDHDTGRAVGLAVNNMCPKHADLLQRYAYAVTSANGGVVV</sequence>
<dbReference type="Proteomes" id="UP000001190">
    <property type="component" value="Chromosome"/>
</dbReference>
<gene>
    <name evidence="2" type="ordered locus">MMAR_3932</name>
</gene>
<dbReference type="AlphaFoldDB" id="B2HPI8"/>
<reference evidence="2 3" key="1">
    <citation type="journal article" date="2008" name="Genome Res.">
        <title>Insights from the complete genome sequence of Mycobacterium marinum on the evolution of Mycobacterium tuberculosis.</title>
        <authorList>
            <person name="Stinear T.P."/>
            <person name="Seemann T."/>
            <person name="Harrison P.F."/>
            <person name="Jenkin G.A."/>
            <person name="Davies J.K."/>
            <person name="Johnson P.D."/>
            <person name="Abdellah Z."/>
            <person name="Arrowsmith C."/>
            <person name="Chillingworth T."/>
            <person name="Churcher C."/>
            <person name="Clarke K."/>
            <person name="Cronin A."/>
            <person name="Davis P."/>
            <person name="Goodhead I."/>
            <person name="Holroyd N."/>
            <person name="Jagels K."/>
            <person name="Lord A."/>
            <person name="Moule S."/>
            <person name="Mungall K."/>
            <person name="Norbertczak H."/>
            <person name="Quail M.A."/>
            <person name="Rabbinowitsch E."/>
            <person name="Walker D."/>
            <person name="White B."/>
            <person name="Whitehead S."/>
            <person name="Small P.L."/>
            <person name="Brosch R."/>
            <person name="Ramakrishnan L."/>
            <person name="Fischbach M.A."/>
            <person name="Parkhill J."/>
            <person name="Cole S.T."/>
        </authorList>
    </citation>
    <scope>NUCLEOTIDE SEQUENCE [LARGE SCALE GENOMIC DNA]</scope>
    <source>
        <strain evidence="3">ATCC BAA-535 / M</strain>
    </source>
</reference>
<dbReference type="KEGG" id="mmi:MMAR_3932"/>